<organism evidence="2 3">
    <name type="scientific">Microdochium bolleyi</name>
    <dbReference type="NCBI Taxonomy" id="196109"/>
    <lineage>
        <taxon>Eukaryota</taxon>
        <taxon>Fungi</taxon>
        <taxon>Dikarya</taxon>
        <taxon>Ascomycota</taxon>
        <taxon>Pezizomycotina</taxon>
        <taxon>Sordariomycetes</taxon>
        <taxon>Xylariomycetidae</taxon>
        <taxon>Xylariales</taxon>
        <taxon>Microdochiaceae</taxon>
        <taxon>Microdochium</taxon>
    </lineage>
</organism>
<keyword evidence="3" id="KW-1185">Reference proteome</keyword>
<accession>A0A136J6W9</accession>
<sequence>MSVPDTTAAVAGPGTLCSGPWPPADLHPLSAIGGPALHTDRDPKSRLFLQTYEEEEEEEEEEVQGSGQPSDGVPPLSASHLGTLRGRRDAAAPDVVVDQGAKLQCRQCLVSSTGIAAYTLRHTAQGDWLSRQRGDPTTMSGHAIPCQHQS</sequence>
<dbReference type="InParanoid" id="A0A136J6W9"/>
<reference evidence="3" key="1">
    <citation type="submission" date="2016-02" db="EMBL/GenBank/DDBJ databases">
        <title>Draft genome sequence of Microdochium bolleyi, a fungal endophyte of beachgrass.</title>
        <authorList>
            <consortium name="DOE Joint Genome Institute"/>
            <person name="David A.S."/>
            <person name="May G."/>
            <person name="Haridas S."/>
            <person name="Lim J."/>
            <person name="Wang M."/>
            <person name="Labutti K."/>
            <person name="Lipzen A."/>
            <person name="Barry K."/>
            <person name="Grigoriev I.V."/>
        </authorList>
    </citation>
    <scope>NUCLEOTIDE SEQUENCE [LARGE SCALE GENOMIC DNA]</scope>
    <source>
        <strain evidence="3">J235TASD1</strain>
    </source>
</reference>
<gene>
    <name evidence="2" type="ORF">Micbo1qcDRAFT_174005</name>
</gene>
<feature type="compositionally biased region" description="Acidic residues" evidence="1">
    <location>
        <begin position="52"/>
        <end position="63"/>
    </location>
</feature>
<evidence type="ECO:0000256" key="1">
    <source>
        <dbReference type="SAM" id="MobiDB-lite"/>
    </source>
</evidence>
<evidence type="ECO:0000313" key="2">
    <source>
        <dbReference type="EMBL" id="KXJ92859.1"/>
    </source>
</evidence>
<evidence type="ECO:0000313" key="3">
    <source>
        <dbReference type="Proteomes" id="UP000070501"/>
    </source>
</evidence>
<dbReference type="EMBL" id="KQ964248">
    <property type="protein sequence ID" value="KXJ92859.1"/>
    <property type="molecule type" value="Genomic_DNA"/>
</dbReference>
<dbReference type="AlphaFoldDB" id="A0A136J6W9"/>
<protein>
    <submittedName>
        <fullName evidence="2">Uncharacterized protein</fullName>
    </submittedName>
</protein>
<name>A0A136J6W9_9PEZI</name>
<dbReference type="Proteomes" id="UP000070501">
    <property type="component" value="Unassembled WGS sequence"/>
</dbReference>
<feature type="region of interest" description="Disordered" evidence="1">
    <location>
        <begin position="1"/>
        <end position="87"/>
    </location>
</feature>
<proteinExistence type="predicted"/>